<dbReference type="Pfam" id="PF02777">
    <property type="entry name" value="Sod_Fe_C"/>
    <property type="match status" value="1"/>
</dbReference>
<dbReference type="InterPro" id="IPR036314">
    <property type="entry name" value="SOD_C_sf"/>
</dbReference>
<evidence type="ECO:0000256" key="5">
    <source>
        <dbReference type="ARBA" id="ARBA00023002"/>
    </source>
</evidence>
<proteinExistence type="inferred from homology"/>
<dbReference type="PROSITE" id="PS00088">
    <property type="entry name" value="SOD_MN"/>
    <property type="match status" value="1"/>
</dbReference>
<dbReference type="Pfam" id="PF00081">
    <property type="entry name" value="Sod_Fe_N"/>
    <property type="match status" value="1"/>
</dbReference>
<evidence type="ECO:0000259" key="8">
    <source>
        <dbReference type="Pfam" id="PF00081"/>
    </source>
</evidence>
<dbReference type="InterPro" id="IPR050265">
    <property type="entry name" value="Fe/Mn_Superoxide_Dismutase"/>
</dbReference>
<evidence type="ECO:0000256" key="6">
    <source>
        <dbReference type="ARBA" id="ARBA00049204"/>
    </source>
</evidence>
<evidence type="ECO:0000313" key="11">
    <source>
        <dbReference type="Proteomes" id="UP001648503"/>
    </source>
</evidence>
<dbReference type="EC" id="1.15.1.1" evidence="2 7"/>
<dbReference type="InterPro" id="IPR019832">
    <property type="entry name" value="Mn/Fe_SOD_C"/>
</dbReference>
<evidence type="ECO:0000256" key="2">
    <source>
        <dbReference type="ARBA" id="ARBA00012682"/>
    </source>
</evidence>
<evidence type="ECO:0000256" key="3">
    <source>
        <dbReference type="ARBA" id="ARBA00022723"/>
    </source>
</evidence>
<feature type="domain" description="Manganese/iron superoxide dismutase C-terminal" evidence="9">
    <location>
        <begin position="128"/>
        <end position="226"/>
    </location>
</feature>
<keyword evidence="5 7" id="KW-0560">Oxidoreductase</keyword>
<keyword evidence="11" id="KW-1185">Reference proteome</keyword>
<evidence type="ECO:0000259" key="9">
    <source>
        <dbReference type="Pfam" id="PF02777"/>
    </source>
</evidence>
<dbReference type="SUPFAM" id="SSF54719">
    <property type="entry name" value="Fe,Mn superoxide dismutase (SOD), C-terminal domain"/>
    <property type="match status" value="1"/>
</dbReference>
<organism evidence="10 11">
    <name type="scientific">Batrachochytrium salamandrivorans</name>
    <dbReference type="NCBI Taxonomy" id="1357716"/>
    <lineage>
        <taxon>Eukaryota</taxon>
        <taxon>Fungi</taxon>
        <taxon>Fungi incertae sedis</taxon>
        <taxon>Chytridiomycota</taxon>
        <taxon>Chytridiomycota incertae sedis</taxon>
        <taxon>Chytridiomycetes</taxon>
        <taxon>Rhizophydiales</taxon>
        <taxon>Rhizophydiales incertae sedis</taxon>
        <taxon>Batrachochytrium</taxon>
    </lineage>
</organism>
<dbReference type="SUPFAM" id="SSF46609">
    <property type="entry name" value="Fe,Mn superoxide dismutase (SOD), N-terminal domain"/>
    <property type="match status" value="1"/>
</dbReference>
<dbReference type="EMBL" id="JAFCIX010000438">
    <property type="protein sequence ID" value="KAH6589939.1"/>
    <property type="molecule type" value="Genomic_DNA"/>
</dbReference>
<dbReference type="Proteomes" id="UP001648503">
    <property type="component" value="Unassembled WGS sequence"/>
</dbReference>
<sequence>MLARSSLVATSRVCAATCKRAFVIASLQSASARGKHTLPDLQFDYNALEPFISAEIMQLHHSKHHQTYVNNLNVVEEKLHTALAKNDVAAQISLQSAIKFNGGGHVNHSIFWSNLGSVKSGAGELEAGSLLTAINRDFGSLDEFKKEFAAQAAAVQGSGWGWLGLNKATNRLEISTTANQDPLVHLTPLLGVDVWEHAYYLQYKNVRPDYLKAIWNVINWKNVSERLAKA</sequence>
<comment type="function">
    <text evidence="7">Destroys radicals which are normally produced within the cells and which are toxic to biological systems.</text>
</comment>
<dbReference type="InterPro" id="IPR036324">
    <property type="entry name" value="Mn/Fe_SOD_N_sf"/>
</dbReference>
<comment type="catalytic activity">
    <reaction evidence="6 7">
        <text>2 superoxide + 2 H(+) = H2O2 + O2</text>
        <dbReference type="Rhea" id="RHEA:20696"/>
        <dbReference type="ChEBI" id="CHEBI:15378"/>
        <dbReference type="ChEBI" id="CHEBI:15379"/>
        <dbReference type="ChEBI" id="CHEBI:16240"/>
        <dbReference type="ChEBI" id="CHEBI:18421"/>
        <dbReference type="EC" id="1.15.1.1"/>
    </reaction>
</comment>
<dbReference type="Gene3D" id="1.10.287.990">
    <property type="entry name" value="Fe,Mn superoxide dismutase (SOD) domain"/>
    <property type="match status" value="1"/>
</dbReference>
<keyword evidence="3 7" id="KW-0479">Metal-binding</keyword>
<comment type="caution">
    <text evidence="10">The sequence shown here is derived from an EMBL/GenBank/DDBJ whole genome shotgun (WGS) entry which is preliminary data.</text>
</comment>
<dbReference type="PANTHER" id="PTHR11404">
    <property type="entry name" value="SUPEROXIDE DISMUTASE 2"/>
    <property type="match status" value="1"/>
</dbReference>
<dbReference type="PANTHER" id="PTHR11404:SF6">
    <property type="entry name" value="SUPEROXIDE DISMUTASE [MN], MITOCHONDRIAL"/>
    <property type="match status" value="1"/>
</dbReference>
<feature type="domain" description="Manganese/iron superoxide dismutase N-terminal" evidence="8">
    <location>
        <begin position="35"/>
        <end position="115"/>
    </location>
</feature>
<dbReference type="InterPro" id="IPR019831">
    <property type="entry name" value="Mn/Fe_SOD_N"/>
</dbReference>
<name>A0ABQ8F0Z3_9FUNG</name>
<dbReference type="PIRSF" id="PIRSF000349">
    <property type="entry name" value="SODismutase"/>
    <property type="match status" value="1"/>
</dbReference>
<evidence type="ECO:0000256" key="7">
    <source>
        <dbReference type="RuleBase" id="RU000414"/>
    </source>
</evidence>
<dbReference type="PRINTS" id="PR01703">
    <property type="entry name" value="MNSODISMTASE"/>
</dbReference>
<reference evidence="10 11" key="1">
    <citation type="submission" date="2021-02" db="EMBL/GenBank/DDBJ databases">
        <title>Variation within the Batrachochytrium salamandrivorans European outbreak.</title>
        <authorList>
            <person name="Kelly M."/>
            <person name="Pasmans F."/>
            <person name="Shea T.P."/>
            <person name="Munoz J.F."/>
            <person name="Carranza S."/>
            <person name="Cuomo C.A."/>
            <person name="Martel A."/>
        </authorList>
    </citation>
    <scope>NUCLEOTIDE SEQUENCE [LARGE SCALE GENOMIC DNA]</scope>
    <source>
        <strain evidence="10 11">AMFP18/2</strain>
    </source>
</reference>
<gene>
    <name evidence="10" type="ORF">BASA50_009642</name>
</gene>
<evidence type="ECO:0000256" key="1">
    <source>
        <dbReference type="ARBA" id="ARBA00008714"/>
    </source>
</evidence>
<evidence type="ECO:0000313" key="10">
    <source>
        <dbReference type="EMBL" id="KAH6589939.1"/>
    </source>
</evidence>
<protein>
    <recommendedName>
        <fullName evidence="2 7">Superoxide dismutase</fullName>
        <ecNumber evidence="2 7">1.15.1.1</ecNumber>
    </recommendedName>
</protein>
<comment type="similarity">
    <text evidence="1 7">Belongs to the iron/manganese superoxide dismutase family.</text>
</comment>
<dbReference type="Gene3D" id="3.55.40.20">
    <property type="entry name" value="Iron/manganese superoxide dismutase, C-terminal domain"/>
    <property type="match status" value="1"/>
</dbReference>
<dbReference type="InterPro" id="IPR019833">
    <property type="entry name" value="Mn/Fe_SOD_BS"/>
</dbReference>
<accession>A0ABQ8F0Z3</accession>
<keyword evidence="4" id="KW-0049">Antioxidant</keyword>
<dbReference type="InterPro" id="IPR001189">
    <property type="entry name" value="Mn/Fe_SOD"/>
</dbReference>
<evidence type="ECO:0000256" key="4">
    <source>
        <dbReference type="ARBA" id="ARBA00022862"/>
    </source>
</evidence>